<keyword evidence="2" id="KW-1185">Reference proteome</keyword>
<dbReference type="STRING" id="1036808.A0A0C3ES62"/>
<evidence type="ECO:0000313" key="2">
    <source>
        <dbReference type="Proteomes" id="UP000053989"/>
    </source>
</evidence>
<dbReference type="EMBL" id="KN822004">
    <property type="protein sequence ID" value="KIM70621.1"/>
    <property type="molecule type" value="Genomic_DNA"/>
</dbReference>
<sequence>MPLTLPSVASVFVKLQRAKDRAKTDTLDFCSGDPQTHPCLFGEGTTPRNRVSLVHSDLFTCKGAVDVPKLLRASRASLLEKAEYLGGNILVEESWGCTIRMPKVARQGSYRVRVRYCAFASRSSRPDPQKPVALDKVRNVPGLMTILHREEVSS</sequence>
<gene>
    <name evidence="1" type="ORF">SCLCIDRAFT_100849</name>
</gene>
<name>A0A0C3ES62_9AGAM</name>
<protein>
    <submittedName>
        <fullName evidence="1">Uncharacterized protein</fullName>
    </submittedName>
</protein>
<reference evidence="2" key="2">
    <citation type="submission" date="2015-01" db="EMBL/GenBank/DDBJ databases">
        <title>Evolutionary Origins and Diversification of the Mycorrhizal Mutualists.</title>
        <authorList>
            <consortium name="DOE Joint Genome Institute"/>
            <consortium name="Mycorrhizal Genomics Consortium"/>
            <person name="Kohler A."/>
            <person name="Kuo A."/>
            <person name="Nagy L.G."/>
            <person name="Floudas D."/>
            <person name="Copeland A."/>
            <person name="Barry K.W."/>
            <person name="Cichocki N."/>
            <person name="Veneault-Fourrey C."/>
            <person name="LaButti K."/>
            <person name="Lindquist E.A."/>
            <person name="Lipzen A."/>
            <person name="Lundell T."/>
            <person name="Morin E."/>
            <person name="Murat C."/>
            <person name="Riley R."/>
            <person name="Ohm R."/>
            <person name="Sun H."/>
            <person name="Tunlid A."/>
            <person name="Henrissat B."/>
            <person name="Grigoriev I.V."/>
            <person name="Hibbett D.S."/>
            <person name="Martin F."/>
        </authorList>
    </citation>
    <scope>NUCLEOTIDE SEQUENCE [LARGE SCALE GENOMIC DNA]</scope>
    <source>
        <strain evidence="2">Foug A</strain>
    </source>
</reference>
<dbReference type="Proteomes" id="UP000053989">
    <property type="component" value="Unassembled WGS sequence"/>
</dbReference>
<accession>A0A0C3ES62</accession>
<dbReference type="OrthoDB" id="3261081at2759"/>
<dbReference type="AlphaFoldDB" id="A0A0C3ES62"/>
<dbReference type="HOGENOM" id="CLU_119113_0_0_1"/>
<proteinExistence type="predicted"/>
<evidence type="ECO:0000313" key="1">
    <source>
        <dbReference type="EMBL" id="KIM70621.1"/>
    </source>
</evidence>
<reference evidence="1 2" key="1">
    <citation type="submission" date="2014-04" db="EMBL/GenBank/DDBJ databases">
        <authorList>
            <consortium name="DOE Joint Genome Institute"/>
            <person name="Kuo A."/>
            <person name="Kohler A."/>
            <person name="Nagy L.G."/>
            <person name="Floudas D."/>
            <person name="Copeland A."/>
            <person name="Barry K.W."/>
            <person name="Cichocki N."/>
            <person name="Veneault-Fourrey C."/>
            <person name="LaButti K."/>
            <person name="Lindquist E.A."/>
            <person name="Lipzen A."/>
            <person name="Lundell T."/>
            <person name="Morin E."/>
            <person name="Murat C."/>
            <person name="Sun H."/>
            <person name="Tunlid A."/>
            <person name="Henrissat B."/>
            <person name="Grigoriev I.V."/>
            <person name="Hibbett D.S."/>
            <person name="Martin F."/>
            <person name="Nordberg H.P."/>
            <person name="Cantor M.N."/>
            <person name="Hua S.X."/>
        </authorList>
    </citation>
    <scope>NUCLEOTIDE SEQUENCE [LARGE SCALE GENOMIC DNA]</scope>
    <source>
        <strain evidence="1 2">Foug A</strain>
    </source>
</reference>
<organism evidence="1 2">
    <name type="scientific">Scleroderma citrinum Foug A</name>
    <dbReference type="NCBI Taxonomy" id="1036808"/>
    <lineage>
        <taxon>Eukaryota</taxon>
        <taxon>Fungi</taxon>
        <taxon>Dikarya</taxon>
        <taxon>Basidiomycota</taxon>
        <taxon>Agaricomycotina</taxon>
        <taxon>Agaricomycetes</taxon>
        <taxon>Agaricomycetidae</taxon>
        <taxon>Boletales</taxon>
        <taxon>Sclerodermatineae</taxon>
        <taxon>Sclerodermataceae</taxon>
        <taxon>Scleroderma</taxon>
    </lineage>
</organism>
<dbReference type="InParanoid" id="A0A0C3ES62"/>